<evidence type="ECO:0000313" key="8">
    <source>
        <dbReference type="Proteomes" id="UP000676649"/>
    </source>
</evidence>
<dbReference type="RefSeq" id="WP_215580179.1">
    <property type="nucleotide sequence ID" value="NZ_CP073754.1"/>
</dbReference>
<dbReference type="EMBL" id="CP073754">
    <property type="protein sequence ID" value="QWF71144.1"/>
    <property type="molecule type" value="Genomic_DNA"/>
</dbReference>
<keyword evidence="8" id="KW-1185">Reference proteome</keyword>
<evidence type="ECO:0000259" key="4">
    <source>
        <dbReference type="Pfam" id="PF13007"/>
    </source>
</evidence>
<dbReference type="Pfam" id="PF03050">
    <property type="entry name" value="DDE_Tnp_IS66"/>
    <property type="match status" value="1"/>
</dbReference>
<dbReference type="InterPro" id="IPR039552">
    <property type="entry name" value="IS66_C"/>
</dbReference>
<sequence length="551" mass="61705">MISPHFPALEHDDYSAVLLPGMLAELLEKAQRVDELTQTVELKSEVIASLKQRIELLEEALRLSKVKRFAPSSEQSGQISLFDDAEIEATVDFETATDEAVDEVEAIASGIASESPEAGQTKQKPGRKPFADNLPREQIFIKLSDEEKAGAITTFFTKVKEELDIIPAQVRVLEYMQEKAVFLEPSQDEMQRRIIAAVLPKHPVPGAMGSIDLMCSVLIYKYCDGLPLYRLENILARYGGELSRATLANWVIALARPLQPLINLLRDHQQAGNLIMADETRVQVLKEPGRPATSDKFMWVTLGGPPGQPSVLFEYDPSRSQDVPLRLLDGFQGYLQTDGFAGYNAACLINNITQLGCWDHVRRKFKEAQDAQPKPKKGKPYKASKADHILGLINTLYMIERQIKTLSAAEKFQQRCKRSLPVLKKLKTYLDDNQHKVPKDGLTGKAMTYLSNQWDKLMVYCSNGELNISNILAENAIRPFVIGRKAWLFSDSPKGAQASAIHYSLIETAKANGIEPYAYLTQVLKALPYADTVEKIEALLPWNFKNQNFAR</sequence>
<feature type="domain" description="Transposase IS66 central" evidence="3">
    <location>
        <begin position="211"/>
        <end position="498"/>
    </location>
</feature>
<keyword evidence="1" id="KW-0175">Coiled coil</keyword>
<name>A0A975MP10_9GAMM</name>
<evidence type="ECO:0000313" key="6">
    <source>
        <dbReference type="EMBL" id="QWF69755.1"/>
    </source>
</evidence>
<dbReference type="KEGG" id="mpad:KEF85_10255"/>
<dbReference type="KEGG" id="mpad:KEF85_01205"/>
<dbReference type="Pfam" id="PF13007">
    <property type="entry name" value="LZ_Tnp_IS66"/>
    <property type="match status" value="1"/>
</dbReference>
<organism evidence="7 8">
    <name type="scientific">Methylomonas paludis</name>
    <dbReference type="NCBI Taxonomy" id="1173101"/>
    <lineage>
        <taxon>Bacteria</taxon>
        <taxon>Pseudomonadati</taxon>
        <taxon>Pseudomonadota</taxon>
        <taxon>Gammaproteobacteria</taxon>
        <taxon>Methylococcales</taxon>
        <taxon>Methylococcaceae</taxon>
        <taxon>Methylomonas</taxon>
    </lineage>
</organism>
<proteinExistence type="predicted"/>
<dbReference type="InterPro" id="IPR024463">
    <property type="entry name" value="Transposase_TnpC_homeodom"/>
</dbReference>
<gene>
    <name evidence="7" type="ORF">KEF85_01205</name>
    <name evidence="6" type="ORF">KEF85_10255</name>
</gene>
<evidence type="ECO:0000256" key="2">
    <source>
        <dbReference type="SAM" id="MobiDB-lite"/>
    </source>
</evidence>
<feature type="coiled-coil region" evidence="1">
    <location>
        <begin position="33"/>
        <end position="67"/>
    </location>
</feature>
<evidence type="ECO:0000259" key="3">
    <source>
        <dbReference type="Pfam" id="PF03050"/>
    </source>
</evidence>
<dbReference type="NCBIfam" id="NF033517">
    <property type="entry name" value="transpos_IS66"/>
    <property type="match status" value="1"/>
</dbReference>
<feature type="domain" description="Transposase IS66 C-terminal" evidence="5">
    <location>
        <begin position="504"/>
        <end position="542"/>
    </location>
</feature>
<evidence type="ECO:0000256" key="1">
    <source>
        <dbReference type="SAM" id="Coils"/>
    </source>
</evidence>
<dbReference type="InterPro" id="IPR004291">
    <property type="entry name" value="Transposase_IS66_central"/>
</dbReference>
<feature type="domain" description="Transposase TnpC homeodomain" evidence="4">
    <location>
        <begin position="57"/>
        <end position="139"/>
    </location>
</feature>
<dbReference type="InterPro" id="IPR052344">
    <property type="entry name" value="Transposase-related"/>
</dbReference>
<protein>
    <submittedName>
        <fullName evidence="7">IS66 family transposase</fullName>
    </submittedName>
</protein>
<dbReference type="PANTHER" id="PTHR33678">
    <property type="entry name" value="BLL1576 PROTEIN"/>
    <property type="match status" value="1"/>
</dbReference>
<dbReference type="Proteomes" id="UP000676649">
    <property type="component" value="Chromosome"/>
</dbReference>
<reference evidence="7" key="1">
    <citation type="submission" date="2021-04" db="EMBL/GenBank/DDBJ databases">
        <title>Draft genome sequence data of methanotrophic Methylovulum sp. strain S1L and Methylomonas sp. strain S2AM isolated from boreal lake water columns.</title>
        <authorList>
            <person name="Rissanen A.J."/>
            <person name="Mangayil R."/>
            <person name="Svenning M.M."/>
            <person name="Khanongnuch R."/>
        </authorList>
    </citation>
    <scope>NUCLEOTIDE SEQUENCE</scope>
    <source>
        <strain evidence="7">S2AM</strain>
    </source>
</reference>
<dbReference type="AlphaFoldDB" id="A0A975MP10"/>
<dbReference type="EMBL" id="CP073754">
    <property type="protein sequence ID" value="QWF69755.1"/>
    <property type="molecule type" value="Genomic_DNA"/>
</dbReference>
<dbReference type="Pfam" id="PF13817">
    <property type="entry name" value="DDE_Tnp_IS66_C"/>
    <property type="match status" value="1"/>
</dbReference>
<feature type="region of interest" description="Disordered" evidence="2">
    <location>
        <begin position="110"/>
        <end position="131"/>
    </location>
</feature>
<evidence type="ECO:0000313" key="7">
    <source>
        <dbReference type="EMBL" id="QWF71144.1"/>
    </source>
</evidence>
<accession>A0A975MP10</accession>
<evidence type="ECO:0000259" key="5">
    <source>
        <dbReference type="Pfam" id="PF13817"/>
    </source>
</evidence>